<reference evidence="2" key="3">
    <citation type="submission" date="2019-07" db="EMBL/GenBank/DDBJ databases">
        <authorList>
            <person name="Miller W.G."/>
        </authorList>
    </citation>
    <scope>NUCLEOTIDE SEQUENCE</scope>
    <source>
        <strain evidence="2">52/13</strain>
    </source>
</reference>
<dbReference type="RefSeq" id="WP_099461810.1">
    <property type="nucleotide sequence ID" value="NZ_LDWY01000069.1"/>
</dbReference>
<accession>A0A2G4R0Z6</accession>
<dbReference type="Proteomes" id="UP000237472">
    <property type="component" value="Unassembled WGS sequence"/>
</dbReference>
<evidence type="ECO:0000256" key="1">
    <source>
        <dbReference type="ARBA" id="ARBA00022649"/>
    </source>
</evidence>
<gene>
    <name evidence="3" type="ORF">AA994_05665</name>
    <name evidence="2" type="ORF">CVU5213_00365</name>
</gene>
<dbReference type="EMBL" id="LDWY01000069">
    <property type="protein sequence ID" value="PHY90233.1"/>
    <property type="molecule type" value="Genomic_DNA"/>
</dbReference>
<reference evidence="3" key="2">
    <citation type="submission" date="2015-06" db="EMBL/GenBank/DDBJ databases">
        <authorList>
            <person name="Hoefler B.C."/>
            <person name="Straight P.D."/>
        </authorList>
    </citation>
    <scope>NUCLEOTIDE SEQUENCE [LARGE SCALE GENOMIC DNA]</scope>
    <source>
        <strain evidence="3">73/13</strain>
    </source>
</reference>
<dbReference type="AlphaFoldDB" id="A0A2G4R0Z6"/>
<dbReference type="Gene3D" id="3.30.2310.20">
    <property type="entry name" value="RelE-like"/>
    <property type="match status" value="1"/>
</dbReference>
<dbReference type="SUPFAM" id="SSF143011">
    <property type="entry name" value="RelE-like"/>
    <property type="match status" value="1"/>
</dbReference>
<dbReference type="OrthoDB" id="9797723at2"/>
<evidence type="ECO:0000313" key="5">
    <source>
        <dbReference type="Proteomes" id="UP000811399"/>
    </source>
</evidence>
<dbReference type="Proteomes" id="UP000811399">
    <property type="component" value="Unassembled WGS sequence"/>
</dbReference>
<keyword evidence="1" id="KW-1277">Toxin-antitoxin system</keyword>
<reference evidence="4" key="1">
    <citation type="submission" date="2015-06" db="EMBL/GenBank/DDBJ databases">
        <authorList>
            <person name="Parisi A."/>
            <person name="Chiara M."/>
            <person name="Florio D."/>
            <person name="Miccolupo A."/>
            <person name="Manzari C."/>
            <person name="Mion D."/>
            <person name="Caruso M."/>
            <person name="D'erchia A.M."/>
            <person name="Zanoni R."/>
        </authorList>
    </citation>
    <scope>NUCLEOTIDE SEQUENCE [LARGE SCALE GENOMIC DNA]</scope>
    <source>
        <strain evidence="4">73/13</strain>
    </source>
</reference>
<dbReference type="PANTHER" id="PTHR38813">
    <property type="match status" value="1"/>
</dbReference>
<dbReference type="InterPro" id="IPR007712">
    <property type="entry name" value="RelE/ParE_toxin"/>
</dbReference>
<organism evidence="3 4">
    <name type="scientific">Campylobacter vulpis</name>
    <dbReference type="NCBI Taxonomy" id="1655500"/>
    <lineage>
        <taxon>Bacteria</taxon>
        <taxon>Pseudomonadati</taxon>
        <taxon>Campylobacterota</taxon>
        <taxon>Epsilonproteobacteria</taxon>
        <taxon>Campylobacterales</taxon>
        <taxon>Campylobacteraceae</taxon>
        <taxon>Campylobacter</taxon>
    </lineage>
</organism>
<proteinExistence type="predicted"/>
<dbReference type="PANTHER" id="PTHR38813:SF1">
    <property type="entry name" value="TOXIN RELE1-RELATED"/>
    <property type="match status" value="1"/>
</dbReference>
<dbReference type="EMBL" id="VJYU01000001">
    <property type="protein sequence ID" value="MBS4240200.1"/>
    <property type="molecule type" value="Genomic_DNA"/>
</dbReference>
<comment type="caution">
    <text evidence="3">The sequence shown here is derived from an EMBL/GenBank/DDBJ whole genome shotgun (WGS) entry which is preliminary data.</text>
</comment>
<protein>
    <submittedName>
        <fullName evidence="2">Type II toxin-antitoxin system RelE/ParE family toxin</fullName>
    </submittedName>
</protein>
<evidence type="ECO:0000313" key="2">
    <source>
        <dbReference type="EMBL" id="MBS4240200.1"/>
    </source>
</evidence>
<evidence type="ECO:0000313" key="4">
    <source>
        <dbReference type="Proteomes" id="UP000237472"/>
    </source>
</evidence>
<evidence type="ECO:0000313" key="3">
    <source>
        <dbReference type="EMBL" id="PHY90233.1"/>
    </source>
</evidence>
<dbReference type="InterPro" id="IPR052747">
    <property type="entry name" value="TA_system_RelE_toxin"/>
</dbReference>
<name>A0A2G4R0Z6_9BACT</name>
<dbReference type="InterPro" id="IPR035093">
    <property type="entry name" value="RelE/ParE_toxin_dom_sf"/>
</dbReference>
<sequence length="91" mass="11148">MPYNIEYHKDFIKFLKKHQDIQAKVFESFETIAQNPYEAKLDIKKLQGKKFQCRTNHYRLRISKYRFLYEVLESEILIYAYKADSRGDIYK</sequence>
<keyword evidence="5" id="KW-1185">Reference proteome</keyword>
<reference evidence="2 5" key="4">
    <citation type="journal article" date="2021" name="Syst. Appl. Microbiol.">
        <title>nCampylobacter vulpis sp. nov. isolated from wild red foxes.</title>
        <authorList>
            <person name="Parisi A."/>
            <person name="Chiara M."/>
            <person name="Caffara M."/>
            <person name="Mion D."/>
            <person name="Miller W.G."/>
            <person name="Caruso M."/>
            <person name="Manzari C."/>
            <person name="Florio D."/>
            <person name="Capozzi L."/>
            <person name="D'Erchia A.M."/>
            <person name="Manzulli V."/>
            <person name="Zanoni R.G."/>
        </authorList>
    </citation>
    <scope>NUCLEOTIDE SEQUENCE [LARGE SCALE GENOMIC DNA]</scope>
    <source>
        <strain evidence="2 5">52/13</strain>
    </source>
</reference>
<dbReference type="Pfam" id="PF05016">
    <property type="entry name" value="ParE_toxin"/>
    <property type="match status" value="1"/>
</dbReference>